<dbReference type="OrthoDB" id="623918at2759"/>
<gene>
    <name evidence="7" type="ORF">RchiOBHm_Chr2g0103471</name>
</gene>
<protein>
    <submittedName>
        <fullName evidence="7">Putative transcription factor B3-Domain family</fullName>
    </submittedName>
</protein>
<evidence type="ECO:0000256" key="3">
    <source>
        <dbReference type="ARBA" id="ARBA00023125"/>
    </source>
</evidence>
<dbReference type="AlphaFoldDB" id="A0A2P6RMX5"/>
<dbReference type="SUPFAM" id="SSF101936">
    <property type="entry name" value="DNA-binding pseudobarrel domain"/>
    <property type="match status" value="1"/>
</dbReference>
<keyword evidence="5" id="KW-0539">Nucleus</keyword>
<comment type="subcellular location">
    <subcellularLocation>
        <location evidence="1">Nucleus</location>
    </subcellularLocation>
</comment>
<dbReference type="Proteomes" id="UP000238479">
    <property type="component" value="Chromosome 2"/>
</dbReference>
<evidence type="ECO:0000313" key="8">
    <source>
        <dbReference type="Proteomes" id="UP000238479"/>
    </source>
</evidence>
<organism evidence="7 8">
    <name type="scientific">Rosa chinensis</name>
    <name type="common">China rose</name>
    <dbReference type="NCBI Taxonomy" id="74649"/>
    <lineage>
        <taxon>Eukaryota</taxon>
        <taxon>Viridiplantae</taxon>
        <taxon>Streptophyta</taxon>
        <taxon>Embryophyta</taxon>
        <taxon>Tracheophyta</taxon>
        <taxon>Spermatophyta</taxon>
        <taxon>Magnoliopsida</taxon>
        <taxon>eudicotyledons</taxon>
        <taxon>Gunneridae</taxon>
        <taxon>Pentapetalae</taxon>
        <taxon>rosids</taxon>
        <taxon>fabids</taxon>
        <taxon>Rosales</taxon>
        <taxon>Rosaceae</taxon>
        <taxon>Rosoideae</taxon>
        <taxon>Rosoideae incertae sedis</taxon>
        <taxon>Rosa</taxon>
    </lineage>
</organism>
<evidence type="ECO:0000256" key="2">
    <source>
        <dbReference type="ARBA" id="ARBA00023015"/>
    </source>
</evidence>
<dbReference type="GO" id="GO:0005634">
    <property type="term" value="C:nucleus"/>
    <property type="evidence" value="ECO:0007669"/>
    <property type="project" value="UniProtKB-SubCell"/>
</dbReference>
<dbReference type="CDD" id="cd10017">
    <property type="entry name" value="B3_DNA"/>
    <property type="match status" value="1"/>
</dbReference>
<evidence type="ECO:0000313" key="7">
    <source>
        <dbReference type="EMBL" id="PRQ47783.1"/>
    </source>
</evidence>
<keyword evidence="4" id="KW-0804">Transcription</keyword>
<dbReference type="GO" id="GO:0003677">
    <property type="term" value="F:DNA binding"/>
    <property type="evidence" value="ECO:0007669"/>
    <property type="project" value="UniProtKB-KW"/>
</dbReference>
<name>A0A2P6RMX5_ROSCH</name>
<keyword evidence="8" id="KW-1185">Reference proteome</keyword>
<dbReference type="Pfam" id="PF02362">
    <property type="entry name" value="B3"/>
    <property type="match status" value="1"/>
</dbReference>
<keyword evidence="2" id="KW-0805">Transcription regulation</keyword>
<evidence type="ECO:0000256" key="4">
    <source>
        <dbReference type="ARBA" id="ARBA00023163"/>
    </source>
</evidence>
<dbReference type="PANTHER" id="PTHR31391">
    <property type="entry name" value="B3 DOMAIN-CONTAINING PROTEIN OS11G0197600-RELATED"/>
    <property type="match status" value="1"/>
</dbReference>
<dbReference type="SMART" id="SM01019">
    <property type="entry name" value="B3"/>
    <property type="match status" value="1"/>
</dbReference>
<dbReference type="STRING" id="74649.A0A2P6RMX5"/>
<reference evidence="7 8" key="1">
    <citation type="journal article" date="2018" name="Nat. Genet.">
        <title>The Rosa genome provides new insights in the design of modern roses.</title>
        <authorList>
            <person name="Bendahmane M."/>
        </authorList>
    </citation>
    <scope>NUCLEOTIDE SEQUENCE [LARGE SCALE GENOMIC DNA]</scope>
    <source>
        <strain evidence="8">cv. Old Blush</strain>
    </source>
</reference>
<evidence type="ECO:0000256" key="5">
    <source>
        <dbReference type="ARBA" id="ARBA00023242"/>
    </source>
</evidence>
<dbReference type="InterPro" id="IPR003340">
    <property type="entry name" value="B3_DNA-bd"/>
</dbReference>
<comment type="caution">
    <text evidence="7">The sequence shown here is derived from an EMBL/GenBank/DDBJ whole genome shotgun (WGS) entry which is preliminary data.</text>
</comment>
<evidence type="ECO:0000259" key="6">
    <source>
        <dbReference type="PROSITE" id="PS50863"/>
    </source>
</evidence>
<dbReference type="Gene3D" id="2.40.330.10">
    <property type="entry name" value="DNA-binding pseudobarrel domain"/>
    <property type="match status" value="1"/>
</dbReference>
<dbReference type="PANTHER" id="PTHR31391:SF106">
    <property type="entry name" value="B3 DOMAIN-CONTAINING PROTEIN OS01G0723500"/>
    <property type="match status" value="1"/>
</dbReference>
<dbReference type="Gramene" id="PRQ47783">
    <property type="protein sequence ID" value="PRQ47783"/>
    <property type="gene ID" value="RchiOBHm_Chr2g0103471"/>
</dbReference>
<dbReference type="PROSITE" id="PS50863">
    <property type="entry name" value="B3"/>
    <property type="match status" value="1"/>
</dbReference>
<dbReference type="OMA" id="WIEFARH"/>
<dbReference type="InterPro" id="IPR015300">
    <property type="entry name" value="DNA-bd_pseudobarrel_sf"/>
</dbReference>
<proteinExistence type="predicted"/>
<feature type="domain" description="TF-B3" evidence="6">
    <location>
        <begin position="25"/>
        <end position="119"/>
    </location>
</feature>
<accession>A0A2P6RMX5</accession>
<dbReference type="EMBL" id="PDCK01000040">
    <property type="protein sequence ID" value="PRQ47783.1"/>
    <property type="molecule type" value="Genomic_DNA"/>
</dbReference>
<evidence type="ECO:0000256" key="1">
    <source>
        <dbReference type="ARBA" id="ARBA00004123"/>
    </source>
</evidence>
<keyword evidence="3" id="KW-0238">DNA-binding</keyword>
<sequence>MSPIGNKKKDNALQRANAFKSVKPSFVVAMHPTYVCGGILNLPCGFAKKHLTERPNHVSLQDSNGKIWSVNIHFSNQASFRSGWTDFVRGNNFEEGDACAFELIKKSKFLFDVHFFRTT</sequence>
<dbReference type="InterPro" id="IPR044837">
    <property type="entry name" value="REM16-like"/>
</dbReference>